<dbReference type="CDD" id="cd20270">
    <property type="entry name" value="Complex1_LYR_SDHAF3_LYRM10"/>
    <property type="match status" value="1"/>
</dbReference>
<dbReference type="PANTHER" id="PTHR13137:SF6">
    <property type="entry name" value="SUCCINATE DEHYDROGENASE ASSEMBLY FACTOR 3, MITOCHONDRIAL"/>
    <property type="match status" value="1"/>
</dbReference>
<accession>L1JE82</accession>
<dbReference type="STRING" id="905079.L1JE82"/>
<reference evidence="8 10" key="1">
    <citation type="journal article" date="2012" name="Nature">
        <title>Algal genomes reveal evolutionary mosaicism and the fate of nucleomorphs.</title>
        <authorList>
            <consortium name="DOE Joint Genome Institute"/>
            <person name="Curtis B.A."/>
            <person name="Tanifuji G."/>
            <person name="Burki F."/>
            <person name="Gruber A."/>
            <person name="Irimia M."/>
            <person name="Maruyama S."/>
            <person name="Arias M.C."/>
            <person name="Ball S.G."/>
            <person name="Gile G.H."/>
            <person name="Hirakawa Y."/>
            <person name="Hopkins J.F."/>
            <person name="Kuo A."/>
            <person name="Rensing S.A."/>
            <person name="Schmutz J."/>
            <person name="Symeonidi A."/>
            <person name="Elias M."/>
            <person name="Eveleigh R.J."/>
            <person name="Herman E.K."/>
            <person name="Klute M.J."/>
            <person name="Nakayama T."/>
            <person name="Obornik M."/>
            <person name="Reyes-Prieto A."/>
            <person name="Armbrust E.V."/>
            <person name="Aves S.J."/>
            <person name="Beiko R.G."/>
            <person name="Coutinho P."/>
            <person name="Dacks J.B."/>
            <person name="Durnford D.G."/>
            <person name="Fast N.M."/>
            <person name="Green B.R."/>
            <person name="Grisdale C.J."/>
            <person name="Hempel F."/>
            <person name="Henrissat B."/>
            <person name="Hoppner M.P."/>
            <person name="Ishida K."/>
            <person name="Kim E."/>
            <person name="Koreny L."/>
            <person name="Kroth P.G."/>
            <person name="Liu Y."/>
            <person name="Malik S.B."/>
            <person name="Maier U.G."/>
            <person name="McRose D."/>
            <person name="Mock T."/>
            <person name="Neilson J.A."/>
            <person name="Onodera N.T."/>
            <person name="Poole A.M."/>
            <person name="Pritham E.J."/>
            <person name="Richards T.A."/>
            <person name="Rocap G."/>
            <person name="Roy S.W."/>
            <person name="Sarai C."/>
            <person name="Schaack S."/>
            <person name="Shirato S."/>
            <person name="Slamovits C.H."/>
            <person name="Spencer D.F."/>
            <person name="Suzuki S."/>
            <person name="Worden A.Z."/>
            <person name="Zauner S."/>
            <person name="Barry K."/>
            <person name="Bell C."/>
            <person name="Bharti A.K."/>
            <person name="Crow J.A."/>
            <person name="Grimwood J."/>
            <person name="Kramer R."/>
            <person name="Lindquist E."/>
            <person name="Lucas S."/>
            <person name="Salamov A."/>
            <person name="McFadden G.I."/>
            <person name="Lane C.E."/>
            <person name="Keeling P.J."/>
            <person name="Gray M.W."/>
            <person name="Grigoriev I.V."/>
            <person name="Archibald J.M."/>
        </authorList>
    </citation>
    <scope>NUCLEOTIDE SEQUENCE</scope>
    <source>
        <strain evidence="8 10">CCMP2712</strain>
    </source>
</reference>
<dbReference type="RefSeq" id="XP_005833766.1">
    <property type="nucleotide sequence ID" value="XM_005833709.1"/>
</dbReference>
<dbReference type="PaxDb" id="55529-EKX46786"/>
<comment type="similarity">
    <text evidence="2 6">Belongs to the complex I LYR family. SDHAF3 subfamily.</text>
</comment>
<dbReference type="PANTHER" id="PTHR13137">
    <property type="entry name" value="DC11 ACN9 HOMOLOG"/>
    <property type="match status" value="1"/>
</dbReference>
<dbReference type="GO" id="GO:0034553">
    <property type="term" value="P:mitochondrial respiratory chain complex II assembly"/>
    <property type="evidence" value="ECO:0007669"/>
    <property type="project" value="UniProtKB-UniRule"/>
</dbReference>
<comment type="subunit">
    <text evidence="6">Interacts with the iron-sulfur protein subunit within the SDH catalytic dimer.</text>
</comment>
<sequence>MAEAFSRTAMISLYRKILRLHKRVLPNEMKELGDSYVRSEFKQHKKAKVGEVKVFARQWKEYLYTIEAQAASGTFGRNLREEEAAHLNQEQKENLKRLEEEAKRAGEN</sequence>
<dbReference type="GO" id="GO:0005758">
    <property type="term" value="C:mitochondrial intermembrane space"/>
    <property type="evidence" value="ECO:0007669"/>
    <property type="project" value="TreeGrafter"/>
</dbReference>
<dbReference type="OMA" id="WAIYIEE"/>
<evidence type="ECO:0000313" key="8">
    <source>
        <dbReference type="EMBL" id="EKX46786.1"/>
    </source>
</evidence>
<dbReference type="GO" id="GO:0005759">
    <property type="term" value="C:mitochondrial matrix"/>
    <property type="evidence" value="ECO:0007669"/>
    <property type="project" value="UniProtKB-SubCell"/>
</dbReference>
<proteinExistence type="inferred from homology"/>
<protein>
    <recommendedName>
        <fullName evidence="6">Succinate dehydrogenase assembly factor 3</fullName>
        <shortName evidence="6">SDH assembly factor 3</shortName>
        <shortName evidence="6">SDHAF3</shortName>
    </recommendedName>
</protein>
<dbReference type="HOGENOM" id="CLU_102310_2_0_1"/>
<reference evidence="10" key="2">
    <citation type="submission" date="2012-11" db="EMBL/GenBank/DDBJ databases">
        <authorList>
            <person name="Kuo A."/>
            <person name="Curtis B.A."/>
            <person name="Tanifuji G."/>
            <person name="Burki F."/>
            <person name="Gruber A."/>
            <person name="Irimia M."/>
            <person name="Maruyama S."/>
            <person name="Arias M.C."/>
            <person name="Ball S.G."/>
            <person name="Gile G.H."/>
            <person name="Hirakawa Y."/>
            <person name="Hopkins J.F."/>
            <person name="Rensing S.A."/>
            <person name="Schmutz J."/>
            <person name="Symeonidi A."/>
            <person name="Elias M."/>
            <person name="Eveleigh R.J."/>
            <person name="Herman E.K."/>
            <person name="Klute M.J."/>
            <person name="Nakayama T."/>
            <person name="Obornik M."/>
            <person name="Reyes-Prieto A."/>
            <person name="Armbrust E.V."/>
            <person name="Aves S.J."/>
            <person name="Beiko R.G."/>
            <person name="Coutinho P."/>
            <person name="Dacks J.B."/>
            <person name="Durnford D.G."/>
            <person name="Fast N.M."/>
            <person name="Green B.R."/>
            <person name="Grisdale C."/>
            <person name="Hempe F."/>
            <person name="Henrissat B."/>
            <person name="Hoppner M.P."/>
            <person name="Ishida K.-I."/>
            <person name="Kim E."/>
            <person name="Koreny L."/>
            <person name="Kroth P.G."/>
            <person name="Liu Y."/>
            <person name="Malik S.-B."/>
            <person name="Maier U.G."/>
            <person name="McRose D."/>
            <person name="Mock T."/>
            <person name="Neilson J.A."/>
            <person name="Onodera N.T."/>
            <person name="Poole A.M."/>
            <person name="Pritham E.J."/>
            <person name="Richards T.A."/>
            <person name="Rocap G."/>
            <person name="Roy S.W."/>
            <person name="Sarai C."/>
            <person name="Schaack S."/>
            <person name="Shirato S."/>
            <person name="Slamovits C.H."/>
            <person name="Spencer D.F."/>
            <person name="Suzuki S."/>
            <person name="Worden A.Z."/>
            <person name="Zauner S."/>
            <person name="Barry K."/>
            <person name="Bell C."/>
            <person name="Bharti A.K."/>
            <person name="Crow J.A."/>
            <person name="Grimwood J."/>
            <person name="Kramer R."/>
            <person name="Lindquist E."/>
            <person name="Lucas S."/>
            <person name="Salamov A."/>
            <person name="McFadden G.I."/>
            <person name="Lane C.E."/>
            <person name="Keeling P.J."/>
            <person name="Gray M.W."/>
            <person name="Grigoriev I.V."/>
            <person name="Archibald J.M."/>
        </authorList>
    </citation>
    <scope>NUCLEOTIDE SEQUENCE</scope>
    <source>
        <strain evidence="10">CCMP2712</strain>
    </source>
</reference>
<keyword evidence="5 6" id="KW-0143">Chaperone</keyword>
<keyword evidence="4 6" id="KW-0496">Mitochondrion</keyword>
<dbReference type="eggNOG" id="KOG4100">
    <property type="taxonomic scope" value="Eukaryota"/>
</dbReference>
<reference evidence="9" key="3">
    <citation type="submission" date="2016-03" db="UniProtKB">
        <authorList>
            <consortium name="EnsemblProtists"/>
        </authorList>
    </citation>
    <scope>IDENTIFICATION</scope>
</reference>
<evidence type="ECO:0000313" key="9">
    <source>
        <dbReference type="EnsemblProtists" id="EKX46786"/>
    </source>
</evidence>
<feature type="region of interest" description="Disordered" evidence="7">
    <location>
        <begin position="86"/>
        <end position="108"/>
    </location>
</feature>
<evidence type="ECO:0000313" key="10">
    <source>
        <dbReference type="Proteomes" id="UP000011087"/>
    </source>
</evidence>
<evidence type="ECO:0000256" key="1">
    <source>
        <dbReference type="ARBA" id="ARBA00004305"/>
    </source>
</evidence>
<evidence type="ECO:0000256" key="3">
    <source>
        <dbReference type="ARBA" id="ARBA00022946"/>
    </source>
</evidence>
<evidence type="ECO:0000256" key="7">
    <source>
        <dbReference type="SAM" id="MobiDB-lite"/>
    </source>
</evidence>
<dbReference type="Pfam" id="PF13233">
    <property type="entry name" value="Complex1_LYR_2"/>
    <property type="match status" value="1"/>
</dbReference>
<dbReference type="Proteomes" id="UP000011087">
    <property type="component" value="Unassembled WGS sequence"/>
</dbReference>
<comment type="subcellular location">
    <subcellularLocation>
        <location evidence="1 6">Mitochondrion matrix</location>
    </subcellularLocation>
</comment>
<evidence type="ECO:0000256" key="2">
    <source>
        <dbReference type="ARBA" id="ARBA00006020"/>
    </source>
</evidence>
<evidence type="ECO:0000256" key="5">
    <source>
        <dbReference type="ARBA" id="ARBA00023186"/>
    </source>
</evidence>
<evidence type="ECO:0000256" key="6">
    <source>
        <dbReference type="RuleBase" id="RU368039"/>
    </source>
</evidence>
<dbReference type="EMBL" id="JH992993">
    <property type="protein sequence ID" value="EKX46786.1"/>
    <property type="molecule type" value="Genomic_DNA"/>
</dbReference>
<name>L1JE82_GUITC</name>
<keyword evidence="3" id="KW-0809">Transit peptide</keyword>
<organism evidence="8">
    <name type="scientific">Guillardia theta (strain CCMP2712)</name>
    <name type="common">Cryptophyte</name>
    <dbReference type="NCBI Taxonomy" id="905079"/>
    <lineage>
        <taxon>Eukaryota</taxon>
        <taxon>Cryptophyceae</taxon>
        <taxon>Pyrenomonadales</taxon>
        <taxon>Geminigeraceae</taxon>
        <taxon>Guillardia</taxon>
    </lineage>
</organism>
<dbReference type="KEGG" id="gtt:GUITHDRAFT_138126"/>
<gene>
    <name evidence="8" type="ORF">GUITHDRAFT_138126</name>
</gene>
<dbReference type="OrthoDB" id="278329at2759"/>
<keyword evidence="10" id="KW-1185">Reference proteome</keyword>
<dbReference type="GeneID" id="17303280"/>
<dbReference type="InterPro" id="IPR008381">
    <property type="entry name" value="SDHAF3/Sdh7"/>
</dbReference>
<dbReference type="EnsemblProtists" id="EKX46786">
    <property type="protein sequence ID" value="EKX46786"/>
    <property type="gene ID" value="GUITHDRAFT_138126"/>
</dbReference>
<dbReference type="GO" id="GO:0006105">
    <property type="term" value="P:succinate metabolic process"/>
    <property type="evidence" value="ECO:0007669"/>
    <property type="project" value="TreeGrafter"/>
</dbReference>
<comment type="function">
    <text evidence="6">Plays an essential role in the assembly of succinate dehydrogenase (SDH), an enzyme complex (also referred to as respiratory complex II) that is a component of both the tricarboxylic acid (TCA) cycle and the mitochondrial electron transport chain, and which couples the oxidation of succinate to fumarate with the reduction of ubiquinone (coenzyme Q) to ubiquinol. Promotes maturation of the iron-sulfur protein subunit of the SDH catalytic dimer, protecting it from the deleterious effects of oxidants. May act together with SDHAF1.</text>
</comment>
<dbReference type="AlphaFoldDB" id="L1JE82"/>
<evidence type="ECO:0000256" key="4">
    <source>
        <dbReference type="ARBA" id="ARBA00023128"/>
    </source>
</evidence>